<dbReference type="SUPFAM" id="SSF47741">
    <property type="entry name" value="CO dehydrogenase ISP C-domain like"/>
    <property type="match status" value="1"/>
</dbReference>
<dbReference type="InterPro" id="IPR001041">
    <property type="entry name" value="2Fe-2S_ferredoxin-type"/>
</dbReference>
<dbReference type="Pfam" id="PF01799">
    <property type="entry name" value="Fer2_2"/>
    <property type="match status" value="1"/>
</dbReference>
<dbReference type="InterPro" id="IPR036010">
    <property type="entry name" value="2Fe-2S_ferredoxin-like_sf"/>
</dbReference>
<dbReference type="Proteomes" id="UP000664288">
    <property type="component" value="Unassembled WGS sequence"/>
</dbReference>
<evidence type="ECO:0000256" key="4">
    <source>
        <dbReference type="ARBA" id="ARBA00023004"/>
    </source>
</evidence>
<keyword evidence="8" id="KW-1185">Reference proteome</keyword>
<evidence type="ECO:0000313" key="7">
    <source>
        <dbReference type="EMBL" id="MBO0903344.1"/>
    </source>
</evidence>
<reference evidence="7 8" key="1">
    <citation type="submission" date="2021-03" db="EMBL/GenBank/DDBJ databases">
        <title>Whole genome sequence of Jiella sp. MQZ13P-4.</title>
        <authorList>
            <person name="Tuo L."/>
        </authorList>
    </citation>
    <scope>NUCLEOTIDE SEQUENCE [LARGE SCALE GENOMIC DNA]</scope>
    <source>
        <strain evidence="7 8">MQZ13P-4</strain>
    </source>
</reference>
<proteinExistence type="predicted"/>
<dbReference type="Gene3D" id="3.10.20.30">
    <property type="match status" value="1"/>
</dbReference>
<evidence type="ECO:0000259" key="6">
    <source>
        <dbReference type="PROSITE" id="PS51085"/>
    </source>
</evidence>
<keyword evidence="1" id="KW-0001">2Fe-2S</keyword>
<keyword evidence="5" id="KW-0411">Iron-sulfur</keyword>
<evidence type="ECO:0000313" key="8">
    <source>
        <dbReference type="Proteomes" id="UP000664288"/>
    </source>
</evidence>
<evidence type="ECO:0000256" key="2">
    <source>
        <dbReference type="ARBA" id="ARBA00022723"/>
    </source>
</evidence>
<accession>A0ABS3J0Y0</accession>
<dbReference type="PROSITE" id="PS51085">
    <property type="entry name" value="2FE2S_FER_2"/>
    <property type="match status" value="1"/>
</dbReference>
<protein>
    <submittedName>
        <fullName evidence="7">(2Fe-2S)-binding protein</fullName>
    </submittedName>
</protein>
<dbReference type="Gene3D" id="1.10.150.120">
    <property type="entry name" value="[2Fe-2S]-binding domain"/>
    <property type="match status" value="1"/>
</dbReference>
<sequence length="154" mass="16200">MQVTLLVNGEERRLSAEPLTPLLDVLRDTLHLTGAKPVCREGFCGACMVLLDGAPAVACLTPVALADGRSVETVEGLGTAETPSPVQRALEEHEAVQCGMCFPGMVVTLTHLTRPGNCAPTRDAVKAGLVGNLCRCTGYERIVDAALAVMEDGR</sequence>
<dbReference type="PROSITE" id="PS00197">
    <property type="entry name" value="2FE2S_FER_1"/>
    <property type="match status" value="1"/>
</dbReference>
<keyword evidence="3" id="KW-0560">Oxidoreductase</keyword>
<comment type="caution">
    <text evidence="7">The sequence shown here is derived from an EMBL/GenBank/DDBJ whole genome shotgun (WGS) entry which is preliminary data.</text>
</comment>
<dbReference type="PANTHER" id="PTHR44379:SF5">
    <property type="entry name" value="OXIDOREDUCTASE WITH IRON-SULFUR SUBUNIT"/>
    <property type="match status" value="1"/>
</dbReference>
<dbReference type="InterPro" id="IPR036884">
    <property type="entry name" value="2Fe-2S-bd_dom_sf"/>
</dbReference>
<evidence type="ECO:0000256" key="3">
    <source>
        <dbReference type="ARBA" id="ARBA00023002"/>
    </source>
</evidence>
<dbReference type="InterPro" id="IPR012675">
    <property type="entry name" value="Beta-grasp_dom_sf"/>
</dbReference>
<dbReference type="InterPro" id="IPR006058">
    <property type="entry name" value="2Fe2S_fd_BS"/>
</dbReference>
<dbReference type="SUPFAM" id="SSF54292">
    <property type="entry name" value="2Fe-2S ferredoxin-like"/>
    <property type="match status" value="1"/>
</dbReference>
<dbReference type="CDD" id="cd00207">
    <property type="entry name" value="fer2"/>
    <property type="match status" value="1"/>
</dbReference>
<feature type="domain" description="2Fe-2S ferredoxin-type" evidence="6">
    <location>
        <begin position="1"/>
        <end position="77"/>
    </location>
</feature>
<keyword evidence="2" id="KW-0479">Metal-binding</keyword>
<organism evidence="7 8">
    <name type="scientific">Jiella sonneratiae</name>
    <dbReference type="NCBI Taxonomy" id="2816856"/>
    <lineage>
        <taxon>Bacteria</taxon>
        <taxon>Pseudomonadati</taxon>
        <taxon>Pseudomonadota</taxon>
        <taxon>Alphaproteobacteria</taxon>
        <taxon>Hyphomicrobiales</taxon>
        <taxon>Aurantimonadaceae</taxon>
        <taxon>Jiella</taxon>
    </lineage>
</organism>
<dbReference type="InterPro" id="IPR051452">
    <property type="entry name" value="Diverse_Oxidoreductases"/>
</dbReference>
<keyword evidence="4" id="KW-0408">Iron</keyword>
<dbReference type="Pfam" id="PF00111">
    <property type="entry name" value="Fer2"/>
    <property type="match status" value="1"/>
</dbReference>
<evidence type="ECO:0000256" key="1">
    <source>
        <dbReference type="ARBA" id="ARBA00022714"/>
    </source>
</evidence>
<dbReference type="EMBL" id="JAFMPY010000005">
    <property type="protein sequence ID" value="MBO0903344.1"/>
    <property type="molecule type" value="Genomic_DNA"/>
</dbReference>
<dbReference type="PANTHER" id="PTHR44379">
    <property type="entry name" value="OXIDOREDUCTASE WITH IRON-SULFUR SUBUNIT"/>
    <property type="match status" value="1"/>
</dbReference>
<evidence type="ECO:0000256" key="5">
    <source>
        <dbReference type="ARBA" id="ARBA00023014"/>
    </source>
</evidence>
<gene>
    <name evidence="7" type="ORF">J1C47_06785</name>
</gene>
<name>A0ABS3J0Y0_9HYPH</name>
<dbReference type="InterPro" id="IPR002888">
    <property type="entry name" value="2Fe-2S-bd"/>
</dbReference>